<feature type="compositionally biased region" description="Basic and acidic residues" evidence="1">
    <location>
        <begin position="61"/>
        <end position="70"/>
    </location>
</feature>
<name>A0AAV7SN13_PLEWA</name>
<comment type="caution">
    <text evidence="2">The sequence shown here is derived from an EMBL/GenBank/DDBJ whole genome shotgun (WGS) entry which is preliminary data.</text>
</comment>
<evidence type="ECO:0000313" key="3">
    <source>
        <dbReference type="Proteomes" id="UP001066276"/>
    </source>
</evidence>
<organism evidence="2 3">
    <name type="scientific">Pleurodeles waltl</name>
    <name type="common">Iberian ribbed newt</name>
    <dbReference type="NCBI Taxonomy" id="8319"/>
    <lineage>
        <taxon>Eukaryota</taxon>
        <taxon>Metazoa</taxon>
        <taxon>Chordata</taxon>
        <taxon>Craniata</taxon>
        <taxon>Vertebrata</taxon>
        <taxon>Euteleostomi</taxon>
        <taxon>Amphibia</taxon>
        <taxon>Batrachia</taxon>
        <taxon>Caudata</taxon>
        <taxon>Salamandroidea</taxon>
        <taxon>Salamandridae</taxon>
        <taxon>Pleurodelinae</taxon>
        <taxon>Pleurodeles</taxon>
    </lineage>
</organism>
<dbReference type="EMBL" id="JANPWB010000008">
    <property type="protein sequence ID" value="KAJ1165473.1"/>
    <property type="molecule type" value="Genomic_DNA"/>
</dbReference>
<proteinExistence type="predicted"/>
<reference evidence="2" key="1">
    <citation type="journal article" date="2022" name="bioRxiv">
        <title>Sequencing and chromosome-scale assembly of the giantPleurodeles waltlgenome.</title>
        <authorList>
            <person name="Brown T."/>
            <person name="Elewa A."/>
            <person name="Iarovenko S."/>
            <person name="Subramanian E."/>
            <person name="Araus A.J."/>
            <person name="Petzold A."/>
            <person name="Susuki M."/>
            <person name="Suzuki K.-i.T."/>
            <person name="Hayashi T."/>
            <person name="Toyoda A."/>
            <person name="Oliveira C."/>
            <person name="Osipova E."/>
            <person name="Leigh N.D."/>
            <person name="Simon A."/>
            <person name="Yun M.H."/>
        </authorList>
    </citation>
    <scope>NUCLEOTIDE SEQUENCE</scope>
    <source>
        <strain evidence="2">20211129_DDA</strain>
        <tissue evidence="2">Liver</tissue>
    </source>
</reference>
<gene>
    <name evidence="2" type="ORF">NDU88_005901</name>
</gene>
<keyword evidence="3" id="KW-1185">Reference proteome</keyword>
<evidence type="ECO:0000313" key="2">
    <source>
        <dbReference type="EMBL" id="KAJ1165473.1"/>
    </source>
</evidence>
<dbReference type="AlphaFoldDB" id="A0AAV7SN13"/>
<feature type="region of interest" description="Disordered" evidence="1">
    <location>
        <begin position="42"/>
        <end position="75"/>
    </location>
</feature>
<evidence type="ECO:0000256" key="1">
    <source>
        <dbReference type="SAM" id="MobiDB-lite"/>
    </source>
</evidence>
<dbReference type="Proteomes" id="UP001066276">
    <property type="component" value="Chromosome 4_2"/>
</dbReference>
<protein>
    <submittedName>
        <fullName evidence="2">Uncharacterized protein</fullName>
    </submittedName>
</protein>
<sequence length="185" mass="21085">MAAETETCIEHDNTPAVLADIIMMTDERNVSADRMERACLDQRMGSDAGRAEQWRQQTKSNPEEKTEGGRQAEIGNGVLTSRGTAYLVKTMAGKWTRSPNPGVVCERLLSSLPVGIPGTLWGWEGQTEDHILYLPLPGHLRDARQRLRDPLLERNHHSDWKWHHHGLQLLVSLLYHTLEDYWEPQ</sequence>
<accession>A0AAV7SN13</accession>